<reference evidence="2 3" key="1">
    <citation type="journal article" date="2018" name="Front. Microbiol.">
        <title>Prospects for Fungal Bioremediation of Acidic Radioactive Waste Sites: Characterization and Genome Sequence of Rhodotorula taiwanensis MD1149.</title>
        <authorList>
            <person name="Tkavc R."/>
            <person name="Matrosova V.Y."/>
            <person name="Grichenko O.E."/>
            <person name="Gostincar C."/>
            <person name="Volpe R.P."/>
            <person name="Klimenkova P."/>
            <person name="Gaidamakova E.K."/>
            <person name="Zhou C.E."/>
            <person name="Stewart B.J."/>
            <person name="Lyman M.G."/>
            <person name="Malfatti S.A."/>
            <person name="Rubinfeld B."/>
            <person name="Courtot M."/>
            <person name="Singh J."/>
            <person name="Dalgard C.L."/>
            <person name="Hamilton T."/>
            <person name="Frey K.G."/>
            <person name="Gunde-Cimerman N."/>
            <person name="Dugan L."/>
            <person name="Daly M.J."/>
        </authorList>
    </citation>
    <scope>NUCLEOTIDE SEQUENCE [LARGE SCALE GENOMIC DNA]</scope>
    <source>
        <strain evidence="2 3">MD1149</strain>
    </source>
</reference>
<dbReference type="PANTHER" id="PTHR43245">
    <property type="entry name" value="BIFUNCTIONAL POLYMYXIN RESISTANCE PROTEIN ARNA"/>
    <property type="match status" value="1"/>
</dbReference>
<keyword evidence="3" id="KW-1185">Reference proteome</keyword>
<dbReference type="AlphaFoldDB" id="A0A2S5B733"/>
<dbReference type="STRING" id="741276.A0A2S5B733"/>
<dbReference type="InterPro" id="IPR050177">
    <property type="entry name" value="Lipid_A_modif_metabolic_enz"/>
</dbReference>
<comment type="caution">
    <text evidence="2">The sequence shown here is derived from an EMBL/GenBank/DDBJ whole genome shotgun (WGS) entry which is preliminary data.</text>
</comment>
<dbReference type="Proteomes" id="UP000237144">
    <property type="component" value="Unassembled WGS sequence"/>
</dbReference>
<accession>A0A2S5B733</accession>
<dbReference type="Gene3D" id="3.40.50.720">
    <property type="entry name" value="NAD(P)-binding Rossmann-like Domain"/>
    <property type="match status" value="1"/>
</dbReference>
<protein>
    <recommendedName>
        <fullName evidence="4">NAD-dependent epimerase/dehydratase domain-containing protein</fullName>
    </recommendedName>
</protein>
<keyword evidence="1" id="KW-0732">Signal</keyword>
<dbReference type="SUPFAM" id="SSF51735">
    <property type="entry name" value="NAD(P)-binding Rossmann-fold domains"/>
    <property type="match status" value="1"/>
</dbReference>
<dbReference type="OrthoDB" id="16464at2759"/>
<organism evidence="2 3">
    <name type="scientific">Rhodotorula taiwanensis</name>
    <dbReference type="NCBI Taxonomy" id="741276"/>
    <lineage>
        <taxon>Eukaryota</taxon>
        <taxon>Fungi</taxon>
        <taxon>Dikarya</taxon>
        <taxon>Basidiomycota</taxon>
        <taxon>Pucciniomycotina</taxon>
        <taxon>Microbotryomycetes</taxon>
        <taxon>Sporidiobolales</taxon>
        <taxon>Sporidiobolaceae</taxon>
        <taxon>Rhodotorula</taxon>
    </lineage>
</organism>
<sequence length="498" mass="53967">MPLCLLLYLGDLLCCSSPVFLWACRFEGARVASRSAPTLRPPLSSARRRCASAAICSCWTRVLRVYPSVTSVMATVLILGGLGPWQDGTRHLLPYLLALPAPPAFVRIVDRPLLIPAIDAYTCYADRTFCNAMKAGTAAGKVEYVQGNLLVPGMREKAFVLPSHLAERSDGFDWVFDFTGEKHDSPDEVHRERTLGLAASLAKTAASASVGVYVRRLDTCYRSRKNEGIVGSPDTVAEPWGSLSSWQHEAGRVLAAQEGLPLVLLRHGLLYGAATVTGVTPRLAIGQIYHHEGEKLDLLWSESLAQHTVHVADWCAALVAAARWARSCGSHAAVLRAHSEALVPSKHAQCAAKTVPGLDATKSLGAAVFSVVDDGETTQSDIARVTEAVMDVKIGFQGSVVSSFAKLNLDEVTIDVNEKHLDCWSEMLHASSTADTTVSPVSPLIPADLLGPNPIAFTSEPLKRLTAWEPERRLTEAMARETVESFRKEGLWPELRTK</sequence>
<feature type="chain" id="PRO_5015553575" description="NAD-dependent epimerase/dehydratase domain-containing protein" evidence="1">
    <location>
        <begin position="24"/>
        <end position="498"/>
    </location>
</feature>
<evidence type="ECO:0000313" key="2">
    <source>
        <dbReference type="EMBL" id="POY72578.1"/>
    </source>
</evidence>
<evidence type="ECO:0000256" key="1">
    <source>
        <dbReference type="SAM" id="SignalP"/>
    </source>
</evidence>
<dbReference type="EMBL" id="PJQD01000048">
    <property type="protein sequence ID" value="POY72578.1"/>
    <property type="molecule type" value="Genomic_DNA"/>
</dbReference>
<name>A0A2S5B733_9BASI</name>
<gene>
    <name evidence="2" type="ORF">BMF94_4405</name>
</gene>
<dbReference type="PANTHER" id="PTHR43245:SF11">
    <property type="entry name" value="LD23561P"/>
    <property type="match status" value="1"/>
</dbReference>
<proteinExistence type="predicted"/>
<dbReference type="InterPro" id="IPR036291">
    <property type="entry name" value="NAD(P)-bd_dom_sf"/>
</dbReference>
<evidence type="ECO:0008006" key="4">
    <source>
        <dbReference type="Google" id="ProtNLM"/>
    </source>
</evidence>
<feature type="signal peptide" evidence="1">
    <location>
        <begin position="1"/>
        <end position="23"/>
    </location>
</feature>
<evidence type="ECO:0000313" key="3">
    <source>
        <dbReference type="Proteomes" id="UP000237144"/>
    </source>
</evidence>